<reference evidence="1 2" key="1">
    <citation type="journal article" date="2016" name="Nat. Commun.">
        <title>Thousands of microbial genomes shed light on interconnected biogeochemical processes in an aquifer system.</title>
        <authorList>
            <person name="Anantharaman K."/>
            <person name="Brown C.T."/>
            <person name="Hug L.A."/>
            <person name="Sharon I."/>
            <person name="Castelle C.J."/>
            <person name="Probst A.J."/>
            <person name="Thomas B.C."/>
            <person name="Singh A."/>
            <person name="Wilkins M.J."/>
            <person name="Karaoz U."/>
            <person name="Brodie E.L."/>
            <person name="Williams K.H."/>
            <person name="Hubbard S.S."/>
            <person name="Banfield J.F."/>
        </authorList>
    </citation>
    <scope>NUCLEOTIDE SEQUENCE [LARGE SCALE GENOMIC DNA]</scope>
</reference>
<evidence type="ECO:0000313" key="2">
    <source>
        <dbReference type="Proteomes" id="UP000177171"/>
    </source>
</evidence>
<dbReference type="Proteomes" id="UP000177171">
    <property type="component" value="Unassembled WGS sequence"/>
</dbReference>
<name>A0A1G2LQ77_9BACT</name>
<gene>
    <name evidence="1" type="ORF">A3G49_04955</name>
</gene>
<accession>A0A1G2LQ77</accession>
<proteinExistence type="predicted"/>
<sequence>MAEYSHNEKERITSEKKDEFNHARWNKAIKRIIRLVNSKELSAEEAGELAKAVEENLDIIEDGLREKDYFDDAFYLLRELAVPAPNTVEVSELAADALSRNLDFLEGKIESKRRNLNNQVFNAAVSLIDYGTAIQKKQGVDFLVRHFQDIDLNMREGHGSAYVYVIEAVAENGAPEDVKKALSILHDYVRNEEDYHILGECLRSFNSDMRKFAESIMEEKIGRYGLDSKKFLDAWSISDKKSFWGPTMSFNLRSLEYLEGQRPGIALFLNSEFGIYDFGRYPPGMLIKQYDEYEDTAMPYGVIFYPKNDHNGAFYGTNHVFGNLFSQTAGKYALRVVEGDSKIDIVKMLHRLDRKYGKSHKIQFAIIGGHGAPDCIQFGGSEAKHRLKISDLIDKRAKNKSRYFEKNPTIILNSCETGFREGMGQKLSKILNARVIGPDVKTNLKEIKVKFVGDKAEFAVEYLEKGVAQAYSSGQRS</sequence>
<protein>
    <submittedName>
        <fullName evidence="1">Uncharacterized protein</fullName>
    </submittedName>
</protein>
<dbReference type="EMBL" id="MHQY01000018">
    <property type="protein sequence ID" value="OHA13723.1"/>
    <property type="molecule type" value="Genomic_DNA"/>
</dbReference>
<evidence type="ECO:0000313" key="1">
    <source>
        <dbReference type="EMBL" id="OHA13723.1"/>
    </source>
</evidence>
<comment type="caution">
    <text evidence="1">The sequence shown here is derived from an EMBL/GenBank/DDBJ whole genome shotgun (WGS) entry which is preliminary data.</text>
</comment>
<organism evidence="1 2">
    <name type="scientific">Candidatus Sungbacteria bacterium RIFCSPLOWO2_12_FULL_41_11</name>
    <dbReference type="NCBI Taxonomy" id="1802286"/>
    <lineage>
        <taxon>Bacteria</taxon>
        <taxon>Candidatus Sungiibacteriota</taxon>
    </lineage>
</organism>
<dbReference type="AlphaFoldDB" id="A0A1G2LQ77"/>